<evidence type="ECO:0000256" key="1">
    <source>
        <dbReference type="ARBA" id="ARBA00022723"/>
    </source>
</evidence>
<dbReference type="PROSITE" id="PS50865">
    <property type="entry name" value="ZF_MYND_2"/>
    <property type="match status" value="1"/>
</dbReference>
<sequence length="636" mass="71111">MHQSLHPSNLLKLSGPLRKLAEAAADGSFEDLNRILSGWKNWRERSLRLLLPVFYSVLDTADTVTLSHRLESSNNDPLAVDLRLRVNQTLLSFQALTCLFSAGFVPQAALAELWSQIWGWTDFLDASCEQLPISEQKRTDIYAAVTVLLRTMLEDRDTEALRLFSAATGIRGFIGRAWLRLLGAKHKRGLEAISRLIHVLADPGTDGQHVENLHEFSTSVGGSWAHLAVAVVSHLKQAFPNADTPITTAALDRLHGVKSILSYAVTTHQALRVALLEQGLAKVMTTILLALSKADPLTLDLDGAGMVPRVFIISLFASFMTVGSQRWIVQALRAGFLRAMFSYAPSLDAGTIGVLITLLSKRLPASTVYYSIVVQLHASLVEMQDLDPSSHLKTPQLLAAWQRLIDLVHKRMKVVDEFKTGSLTALRACDNLACQIICEHHQTKRCAQCLTRFYCSRGCQKADWRNGHRSTCSALGQLYFEFAKWFSSRDRAFLRALVHHDYMRQQEDIALSALRSIHTNRSTLPFFAFNYTKGGQCEVSIIAEQDVRTRLENWYGDDIRKAGLSAGRMQMHVMVVDEGYTTTMRSIPLRLGREPVYQMLVELADTIPPPTDENPTDYEAYRGLVQEALRSAVQTH</sequence>
<keyword evidence="3" id="KW-0862">Zinc</keyword>
<dbReference type="Gene3D" id="6.10.140.2220">
    <property type="match status" value="1"/>
</dbReference>
<keyword evidence="7" id="KW-1185">Reference proteome</keyword>
<evidence type="ECO:0000256" key="2">
    <source>
        <dbReference type="ARBA" id="ARBA00022771"/>
    </source>
</evidence>
<evidence type="ECO:0000259" key="5">
    <source>
        <dbReference type="PROSITE" id="PS50865"/>
    </source>
</evidence>
<reference evidence="6" key="1">
    <citation type="submission" date="2023-03" db="EMBL/GenBank/DDBJ databases">
        <title>Massive genome expansion in bonnet fungi (Mycena s.s.) driven by repeated elements and novel gene families across ecological guilds.</title>
        <authorList>
            <consortium name="Lawrence Berkeley National Laboratory"/>
            <person name="Harder C.B."/>
            <person name="Miyauchi S."/>
            <person name="Viragh M."/>
            <person name="Kuo A."/>
            <person name="Thoen E."/>
            <person name="Andreopoulos B."/>
            <person name="Lu D."/>
            <person name="Skrede I."/>
            <person name="Drula E."/>
            <person name="Henrissat B."/>
            <person name="Morin E."/>
            <person name="Kohler A."/>
            <person name="Barry K."/>
            <person name="LaButti K."/>
            <person name="Morin E."/>
            <person name="Salamov A."/>
            <person name="Lipzen A."/>
            <person name="Mereny Z."/>
            <person name="Hegedus B."/>
            <person name="Baldrian P."/>
            <person name="Stursova M."/>
            <person name="Weitz H."/>
            <person name="Taylor A."/>
            <person name="Grigoriev I.V."/>
            <person name="Nagy L.G."/>
            <person name="Martin F."/>
            <person name="Kauserud H."/>
        </authorList>
    </citation>
    <scope>NUCLEOTIDE SEQUENCE</scope>
    <source>
        <strain evidence="6">9144</strain>
    </source>
</reference>
<evidence type="ECO:0000313" key="6">
    <source>
        <dbReference type="EMBL" id="KAJ7215394.1"/>
    </source>
</evidence>
<name>A0AAD6YI47_9AGAR</name>
<accession>A0AAD6YI47</accession>
<dbReference type="Pfam" id="PF01753">
    <property type="entry name" value="zf-MYND"/>
    <property type="match status" value="1"/>
</dbReference>
<feature type="domain" description="MYND-type" evidence="5">
    <location>
        <begin position="426"/>
        <end position="472"/>
    </location>
</feature>
<comment type="caution">
    <text evidence="6">The sequence shown here is derived from an EMBL/GenBank/DDBJ whole genome shotgun (WGS) entry which is preliminary data.</text>
</comment>
<dbReference type="AlphaFoldDB" id="A0AAD6YI47"/>
<keyword evidence="1" id="KW-0479">Metal-binding</keyword>
<protein>
    <recommendedName>
        <fullName evidence="5">MYND-type domain-containing protein</fullName>
    </recommendedName>
</protein>
<dbReference type="EMBL" id="JARJCW010000017">
    <property type="protein sequence ID" value="KAJ7215394.1"/>
    <property type="molecule type" value="Genomic_DNA"/>
</dbReference>
<organism evidence="6 7">
    <name type="scientific">Mycena pura</name>
    <dbReference type="NCBI Taxonomy" id="153505"/>
    <lineage>
        <taxon>Eukaryota</taxon>
        <taxon>Fungi</taxon>
        <taxon>Dikarya</taxon>
        <taxon>Basidiomycota</taxon>
        <taxon>Agaricomycotina</taxon>
        <taxon>Agaricomycetes</taxon>
        <taxon>Agaricomycetidae</taxon>
        <taxon>Agaricales</taxon>
        <taxon>Marasmiineae</taxon>
        <taxon>Mycenaceae</taxon>
        <taxon>Mycena</taxon>
    </lineage>
</organism>
<evidence type="ECO:0000256" key="3">
    <source>
        <dbReference type="ARBA" id="ARBA00022833"/>
    </source>
</evidence>
<dbReference type="Proteomes" id="UP001219525">
    <property type="component" value="Unassembled WGS sequence"/>
</dbReference>
<dbReference type="PROSITE" id="PS01360">
    <property type="entry name" value="ZF_MYND_1"/>
    <property type="match status" value="1"/>
</dbReference>
<evidence type="ECO:0000256" key="4">
    <source>
        <dbReference type="PROSITE-ProRule" id="PRU00134"/>
    </source>
</evidence>
<dbReference type="SUPFAM" id="SSF144232">
    <property type="entry name" value="HIT/MYND zinc finger-like"/>
    <property type="match status" value="1"/>
</dbReference>
<evidence type="ECO:0000313" key="7">
    <source>
        <dbReference type="Proteomes" id="UP001219525"/>
    </source>
</evidence>
<keyword evidence="2 4" id="KW-0863">Zinc-finger</keyword>
<dbReference type="GO" id="GO:0008270">
    <property type="term" value="F:zinc ion binding"/>
    <property type="evidence" value="ECO:0007669"/>
    <property type="project" value="UniProtKB-KW"/>
</dbReference>
<dbReference type="InterPro" id="IPR002893">
    <property type="entry name" value="Znf_MYND"/>
</dbReference>
<proteinExistence type="predicted"/>
<gene>
    <name evidence="6" type="ORF">GGX14DRAFT_442876</name>
</gene>